<dbReference type="InterPro" id="IPR005045">
    <property type="entry name" value="CDC50/LEM3_fam"/>
</dbReference>
<evidence type="ECO:0000256" key="5">
    <source>
        <dbReference type="ARBA" id="ARBA00023136"/>
    </source>
</evidence>
<dbReference type="OrthoDB" id="340608at2759"/>
<dbReference type="PANTHER" id="PTHR10926">
    <property type="entry name" value="CELL CYCLE CONTROL PROTEIN 50"/>
    <property type="match status" value="1"/>
</dbReference>
<feature type="transmembrane region" description="Helical" evidence="6">
    <location>
        <begin position="409"/>
        <end position="431"/>
    </location>
</feature>
<dbReference type="VEuPathDB" id="TriTrypDB:ADEAN_000794500"/>
<evidence type="ECO:0000313" key="8">
    <source>
        <dbReference type="Proteomes" id="UP000515908"/>
    </source>
</evidence>
<dbReference type="AlphaFoldDB" id="A0A7G2CPE8"/>
<accession>A0A7G2CPE8</accession>
<sequence length="490" mass="56587">MKRKSKRKRKKGTIKYHLGKFGKRVLPHSVYAYGRTVYGGNPIIQQTLPGWFAYLSPFTIIPLFFLLMIPFVVVGVMIILTSQKVYVVEHNYSHIHQYQYAPKDPSVNINQGIRTFTVDGVSYPQGTKTWMQFEVKEKMKAPVYFYYTLDHFFQNLRDFHDGRNMQQLKGDAKIGSTRLCRPFQYPEDFDDDTAEQKFVKITKPDGTVLVRSYKEMIYNPCGLAAWSKFNDTLRLYKVASPEDYAADPSAYVMGGVSGTVPLELICDGGDFDATGEPIAPAPGQRCHKKGVGMKADLKVRYRPITPREDWWSLRYPYPTDNEFLNQGFYNNEAGHSMPDLMDVDLHVWMRSSLLNQFKKLYRVIDVDLQPGTYMLQVDEFFDTVSFRGKKGFALRCKWWVGENNTALGILYLALGACCLILGVAFGIEFCLQKKGMNRLSTMKEPRRSWYLHDPQSPQMEAYFNRRLHRHIPFAELNALRALEQDSEEED</sequence>
<keyword evidence="8" id="KW-1185">Reference proteome</keyword>
<evidence type="ECO:0000313" key="7">
    <source>
        <dbReference type="EMBL" id="CAD2220423.1"/>
    </source>
</evidence>
<evidence type="ECO:0000256" key="3">
    <source>
        <dbReference type="ARBA" id="ARBA00022692"/>
    </source>
</evidence>
<feature type="transmembrane region" description="Helical" evidence="6">
    <location>
        <begin position="51"/>
        <end position="80"/>
    </location>
</feature>
<keyword evidence="5 6" id="KW-0472">Membrane</keyword>
<reference evidence="7 8" key="1">
    <citation type="submission" date="2020-08" db="EMBL/GenBank/DDBJ databases">
        <authorList>
            <person name="Newling K."/>
            <person name="Davey J."/>
            <person name="Forrester S."/>
        </authorList>
    </citation>
    <scope>NUCLEOTIDE SEQUENCE [LARGE SCALE GENOMIC DNA]</scope>
    <source>
        <strain evidence="8">Crithidia deanei Carvalho (ATCC PRA-265)</strain>
    </source>
</reference>
<keyword evidence="3 6" id="KW-0812">Transmembrane</keyword>
<keyword evidence="4 6" id="KW-1133">Transmembrane helix</keyword>
<dbReference type="GO" id="GO:0005794">
    <property type="term" value="C:Golgi apparatus"/>
    <property type="evidence" value="ECO:0007669"/>
    <property type="project" value="TreeGrafter"/>
</dbReference>
<evidence type="ECO:0000256" key="2">
    <source>
        <dbReference type="ARBA" id="ARBA00009457"/>
    </source>
</evidence>
<dbReference type="PIRSF" id="PIRSF015840">
    <property type="entry name" value="DUF284_TM_euk"/>
    <property type="match status" value="1"/>
</dbReference>
<dbReference type="Pfam" id="PF03381">
    <property type="entry name" value="CDC50"/>
    <property type="match status" value="1"/>
</dbReference>
<protein>
    <submittedName>
        <fullName evidence="7">LEM3 (Ligand-effect modulator 3) family / CDC50 family, putative</fullName>
    </submittedName>
</protein>
<evidence type="ECO:0000256" key="6">
    <source>
        <dbReference type="SAM" id="Phobius"/>
    </source>
</evidence>
<dbReference type="GO" id="GO:0005886">
    <property type="term" value="C:plasma membrane"/>
    <property type="evidence" value="ECO:0007669"/>
    <property type="project" value="TreeGrafter"/>
</dbReference>
<evidence type="ECO:0000256" key="4">
    <source>
        <dbReference type="ARBA" id="ARBA00022989"/>
    </source>
</evidence>
<proteinExistence type="inferred from homology"/>
<comment type="subcellular location">
    <subcellularLocation>
        <location evidence="1">Membrane</location>
    </subcellularLocation>
</comment>
<comment type="similarity">
    <text evidence="2">Belongs to the CDC50/LEM3 family.</text>
</comment>
<dbReference type="Proteomes" id="UP000515908">
    <property type="component" value="Chromosome 17"/>
</dbReference>
<name>A0A7G2CPE8_9TRYP</name>
<dbReference type="GO" id="GO:0005783">
    <property type="term" value="C:endoplasmic reticulum"/>
    <property type="evidence" value="ECO:0007669"/>
    <property type="project" value="TreeGrafter"/>
</dbReference>
<organism evidence="7 8">
    <name type="scientific">Angomonas deanei</name>
    <dbReference type="NCBI Taxonomy" id="59799"/>
    <lineage>
        <taxon>Eukaryota</taxon>
        <taxon>Discoba</taxon>
        <taxon>Euglenozoa</taxon>
        <taxon>Kinetoplastea</taxon>
        <taxon>Metakinetoplastina</taxon>
        <taxon>Trypanosomatida</taxon>
        <taxon>Trypanosomatidae</taxon>
        <taxon>Strigomonadinae</taxon>
        <taxon>Angomonas</taxon>
    </lineage>
</organism>
<dbReference type="PANTHER" id="PTHR10926:SF73">
    <property type="entry name" value="LEM3 (LIGAND-EFFECT MODULATOR 3) FAMILY _ CDC50 FAMILY"/>
    <property type="match status" value="1"/>
</dbReference>
<evidence type="ECO:0000256" key="1">
    <source>
        <dbReference type="ARBA" id="ARBA00004370"/>
    </source>
</evidence>
<dbReference type="EMBL" id="LR877161">
    <property type="protein sequence ID" value="CAD2220423.1"/>
    <property type="molecule type" value="Genomic_DNA"/>
</dbReference>
<gene>
    <name evidence="7" type="ORF">ADEAN_000794500</name>
</gene>